<dbReference type="RefSeq" id="WP_285608257.1">
    <property type="nucleotide sequence ID" value="NZ_BSSD01000001.1"/>
</dbReference>
<accession>A0A9W6QLB3</accession>
<evidence type="ECO:0000313" key="2">
    <source>
        <dbReference type="Proteomes" id="UP001165042"/>
    </source>
</evidence>
<organism evidence="1 2">
    <name type="scientific">Actinokineospora globicatena</name>
    <dbReference type="NCBI Taxonomy" id="103729"/>
    <lineage>
        <taxon>Bacteria</taxon>
        <taxon>Bacillati</taxon>
        <taxon>Actinomycetota</taxon>
        <taxon>Actinomycetes</taxon>
        <taxon>Pseudonocardiales</taxon>
        <taxon>Pseudonocardiaceae</taxon>
        <taxon>Actinokineospora</taxon>
    </lineage>
</organism>
<protein>
    <submittedName>
        <fullName evidence="1">Uncharacterized protein</fullName>
    </submittedName>
</protein>
<reference evidence="1" key="1">
    <citation type="submission" date="2023-02" db="EMBL/GenBank/DDBJ databases">
        <title>Actinokineospora globicatena NBRC 15670.</title>
        <authorList>
            <person name="Ichikawa N."/>
            <person name="Sato H."/>
            <person name="Tonouchi N."/>
        </authorList>
    </citation>
    <scope>NUCLEOTIDE SEQUENCE</scope>
    <source>
        <strain evidence="1">NBRC 15670</strain>
    </source>
</reference>
<comment type="caution">
    <text evidence="1">The sequence shown here is derived from an EMBL/GenBank/DDBJ whole genome shotgun (WGS) entry which is preliminary data.</text>
</comment>
<dbReference type="Proteomes" id="UP001165042">
    <property type="component" value="Unassembled WGS sequence"/>
</dbReference>
<gene>
    <name evidence="1" type="ORF">Aglo03_11590</name>
</gene>
<keyword evidence="2" id="KW-1185">Reference proteome</keyword>
<proteinExistence type="predicted"/>
<dbReference type="AlphaFoldDB" id="A0A9W6QLB3"/>
<name>A0A9W6QLB3_9PSEU</name>
<evidence type="ECO:0000313" key="1">
    <source>
        <dbReference type="EMBL" id="GLW90343.1"/>
    </source>
</evidence>
<sequence length="112" mass="11875">MQNLVDRLSEQDGPVSFEDAAEPLADISRRITELGHVAVRFTATAGGTTLGVSVDPVATDLTGADFAAGTGWVHLEGTLVLDYTPVRCVVDIDLATRTGTGRLVPRPARDDR</sequence>
<dbReference type="EMBL" id="BSSD01000001">
    <property type="protein sequence ID" value="GLW90343.1"/>
    <property type="molecule type" value="Genomic_DNA"/>
</dbReference>